<dbReference type="AlphaFoldDB" id="A0A7R8VL60"/>
<evidence type="ECO:0000313" key="1">
    <source>
        <dbReference type="EMBL" id="CAD7200613.1"/>
    </source>
</evidence>
<proteinExistence type="predicted"/>
<dbReference type="EMBL" id="OA567626">
    <property type="protein sequence ID" value="CAD7200613.1"/>
    <property type="molecule type" value="Genomic_DNA"/>
</dbReference>
<sequence>MVGSERVFGEHSLTFAPVPLGDVWTCLNGLYTRENNLSSVMFAKDPPIHSYPKSVNTLVPCEHPAAMQHGGQLRLQYPVGVFLFSIIVTLIGS</sequence>
<gene>
    <name evidence="1" type="ORF">TDIB3V08_LOCUS6826</name>
</gene>
<accession>A0A7R8VL60</accession>
<reference evidence="1" key="1">
    <citation type="submission" date="2020-11" db="EMBL/GenBank/DDBJ databases">
        <authorList>
            <person name="Tran Van P."/>
        </authorList>
    </citation>
    <scope>NUCLEOTIDE SEQUENCE</scope>
</reference>
<organism evidence="1">
    <name type="scientific">Timema douglasi</name>
    <name type="common">Walking stick</name>
    <dbReference type="NCBI Taxonomy" id="61478"/>
    <lineage>
        <taxon>Eukaryota</taxon>
        <taxon>Metazoa</taxon>
        <taxon>Ecdysozoa</taxon>
        <taxon>Arthropoda</taxon>
        <taxon>Hexapoda</taxon>
        <taxon>Insecta</taxon>
        <taxon>Pterygota</taxon>
        <taxon>Neoptera</taxon>
        <taxon>Polyneoptera</taxon>
        <taxon>Phasmatodea</taxon>
        <taxon>Timematodea</taxon>
        <taxon>Timematoidea</taxon>
        <taxon>Timematidae</taxon>
        <taxon>Timema</taxon>
    </lineage>
</organism>
<protein>
    <submittedName>
        <fullName evidence="1">Uncharacterized protein</fullName>
    </submittedName>
</protein>
<name>A0A7R8VL60_TIMDO</name>